<feature type="compositionally biased region" description="Polar residues" evidence="1">
    <location>
        <begin position="46"/>
        <end position="59"/>
    </location>
</feature>
<feature type="region of interest" description="Disordered" evidence="1">
    <location>
        <begin position="1"/>
        <end position="59"/>
    </location>
</feature>
<dbReference type="EMBL" id="GBRH01159720">
    <property type="protein sequence ID" value="JAE38176.1"/>
    <property type="molecule type" value="Transcribed_RNA"/>
</dbReference>
<reference evidence="2" key="2">
    <citation type="journal article" date="2015" name="Data Brief">
        <title>Shoot transcriptome of the giant reed, Arundo donax.</title>
        <authorList>
            <person name="Barrero R.A."/>
            <person name="Guerrero F.D."/>
            <person name="Moolhuijzen P."/>
            <person name="Goolsby J.A."/>
            <person name="Tidwell J."/>
            <person name="Bellgard S.E."/>
            <person name="Bellgard M.I."/>
        </authorList>
    </citation>
    <scope>NUCLEOTIDE SEQUENCE</scope>
    <source>
        <tissue evidence="2">Shoot tissue taken approximately 20 cm above the soil surface</tissue>
    </source>
</reference>
<organism evidence="2">
    <name type="scientific">Arundo donax</name>
    <name type="common">Giant reed</name>
    <name type="synonym">Donax arundinaceus</name>
    <dbReference type="NCBI Taxonomy" id="35708"/>
    <lineage>
        <taxon>Eukaryota</taxon>
        <taxon>Viridiplantae</taxon>
        <taxon>Streptophyta</taxon>
        <taxon>Embryophyta</taxon>
        <taxon>Tracheophyta</taxon>
        <taxon>Spermatophyta</taxon>
        <taxon>Magnoliopsida</taxon>
        <taxon>Liliopsida</taxon>
        <taxon>Poales</taxon>
        <taxon>Poaceae</taxon>
        <taxon>PACMAD clade</taxon>
        <taxon>Arundinoideae</taxon>
        <taxon>Arundineae</taxon>
        <taxon>Arundo</taxon>
    </lineage>
</organism>
<sequence length="59" mass="6288">MNSHGAVLGGEPRETAGLNVRPGPSKNEAHGAHQPAKLSEGWLQSRRPSSCLSQQRNCP</sequence>
<evidence type="ECO:0000256" key="1">
    <source>
        <dbReference type="SAM" id="MobiDB-lite"/>
    </source>
</evidence>
<dbReference type="AlphaFoldDB" id="A0A0A9HTH5"/>
<name>A0A0A9HTH5_ARUDO</name>
<protein>
    <submittedName>
        <fullName evidence="2">Uncharacterized protein</fullName>
    </submittedName>
</protein>
<reference evidence="2" key="1">
    <citation type="submission" date="2014-09" db="EMBL/GenBank/DDBJ databases">
        <authorList>
            <person name="Magalhaes I.L.F."/>
            <person name="Oliveira U."/>
            <person name="Santos F.R."/>
            <person name="Vidigal T.H.D.A."/>
            <person name="Brescovit A.D."/>
            <person name="Santos A.J."/>
        </authorList>
    </citation>
    <scope>NUCLEOTIDE SEQUENCE</scope>
    <source>
        <tissue evidence="2">Shoot tissue taken approximately 20 cm above the soil surface</tissue>
    </source>
</reference>
<evidence type="ECO:0000313" key="2">
    <source>
        <dbReference type="EMBL" id="JAE38176.1"/>
    </source>
</evidence>
<accession>A0A0A9HTH5</accession>
<proteinExistence type="predicted"/>